<evidence type="ECO:0000256" key="1">
    <source>
        <dbReference type="SAM" id="MobiDB-lite"/>
    </source>
</evidence>
<feature type="transmembrane region" description="Helical" evidence="2">
    <location>
        <begin position="61"/>
        <end position="80"/>
    </location>
</feature>
<keyword evidence="2" id="KW-1133">Transmembrane helix</keyword>
<feature type="region of interest" description="Disordered" evidence="1">
    <location>
        <begin position="1"/>
        <end position="21"/>
    </location>
</feature>
<keyword evidence="4" id="KW-1185">Reference proteome</keyword>
<keyword evidence="2" id="KW-0812">Transmembrane</keyword>
<keyword evidence="2" id="KW-0472">Membrane</keyword>
<dbReference type="InterPro" id="IPR011042">
    <property type="entry name" value="6-blade_b-propeller_TolB-like"/>
</dbReference>
<dbReference type="Proteomes" id="UP001144280">
    <property type="component" value="Unassembled WGS sequence"/>
</dbReference>
<comment type="caution">
    <text evidence="3">The sequence shown here is derived from an EMBL/GenBank/DDBJ whole genome shotgun (WGS) entry which is preliminary data.</text>
</comment>
<reference evidence="3" key="1">
    <citation type="submission" date="2022-12" db="EMBL/GenBank/DDBJ databases">
        <title>New Phytohabitans aurantiacus sp. RD004123 nov., an actinomycete isolated from soil.</title>
        <authorList>
            <person name="Triningsih D.W."/>
            <person name="Harunari E."/>
            <person name="Igarashi Y."/>
        </authorList>
    </citation>
    <scope>NUCLEOTIDE SEQUENCE</scope>
    <source>
        <strain evidence="3">RD004123</strain>
    </source>
</reference>
<evidence type="ECO:0000313" key="4">
    <source>
        <dbReference type="Proteomes" id="UP001144280"/>
    </source>
</evidence>
<gene>
    <name evidence="3" type="ORF">Pa4123_08260</name>
</gene>
<evidence type="ECO:0000256" key="2">
    <source>
        <dbReference type="SAM" id="Phobius"/>
    </source>
</evidence>
<accession>A0ABQ5QMT8</accession>
<dbReference type="Gene3D" id="2.120.10.30">
    <property type="entry name" value="TolB, C-terminal domain"/>
    <property type="match status" value="1"/>
</dbReference>
<protein>
    <submittedName>
        <fullName evidence="3">Uncharacterized protein</fullName>
    </submittedName>
</protein>
<feature type="region of interest" description="Disordered" evidence="1">
    <location>
        <begin position="87"/>
        <end position="120"/>
    </location>
</feature>
<proteinExistence type="predicted"/>
<sequence length="436" mass="45819">MQQPDNLQPGPARPLGVTPDDLERALRESLASASADVAPVRHADPAGTAIRRAKRINRRRSIAGTALVAVATVAAAMGVVQLRPAPERNAGPVWVGDPYPSILRSGDPTPTQLDPPDGSDDLRRQDLAVGDVMPVDVVLNTHLQTASGKVVDLAALGTVTQAHRADSGWLIVAAQETGRSALWWVNPDGSARELLPPVEAVVLASDGLRVAWLDGARLFSASVIRGQVSGAQQSAALTQGQPVSFLGRAVLMARTRDGGDDEYAVWWPDGGEAFKPTWNGTTVGIYGPLPDGHTVVGQVTQGQNNRACLALLDARNALTVLKTACATRLKRDGSGSVSPDGRWLVADAETANLAALVDLSGAFKQRTATATRYAGPLLTGRPVWTDANTVVRADHDGLVRVEADELAVDQAKGVEHLAVPSMKAGDRVVVASKQLV</sequence>
<dbReference type="SUPFAM" id="SSF69304">
    <property type="entry name" value="Tricorn protease N-terminal domain"/>
    <property type="match status" value="1"/>
</dbReference>
<dbReference type="RefSeq" id="WP_281892572.1">
    <property type="nucleotide sequence ID" value="NZ_BSDI01000003.1"/>
</dbReference>
<organism evidence="3 4">
    <name type="scientific">Phytohabitans aurantiacus</name>
    <dbReference type="NCBI Taxonomy" id="3016789"/>
    <lineage>
        <taxon>Bacteria</taxon>
        <taxon>Bacillati</taxon>
        <taxon>Actinomycetota</taxon>
        <taxon>Actinomycetes</taxon>
        <taxon>Micromonosporales</taxon>
        <taxon>Micromonosporaceae</taxon>
    </lineage>
</organism>
<evidence type="ECO:0000313" key="3">
    <source>
        <dbReference type="EMBL" id="GLH95554.1"/>
    </source>
</evidence>
<name>A0ABQ5QMT8_9ACTN</name>
<dbReference type="EMBL" id="BSDI01000003">
    <property type="protein sequence ID" value="GLH95554.1"/>
    <property type="molecule type" value="Genomic_DNA"/>
</dbReference>